<organism evidence="2 3">
    <name type="scientific">Luteitalea pratensis</name>
    <dbReference type="NCBI Taxonomy" id="1855912"/>
    <lineage>
        <taxon>Bacteria</taxon>
        <taxon>Pseudomonadati</taxon>
        <taxon>Acidobacteriota</taxon>
        <taxon>Vicinamibacteria</taxon>
        <taxon>Vicinamibacterales</taxon>
        <taxon>Vicinamibacteraceae</taxon>
        <taxon>Luteitalea</taxon>
    </lineage>
</organism>
<name>A0A143PNY2_LUTPR</name>
<evidence type="ECO:0000256" key="1">
    <source>
        <dbReference type="SAM" id="MobiDB-lite"/>
    </source>
</evidence>
<protein>
    <submittedName>
        <fullName evidence="2">Uncharacterized protein</fullName>
    </submittedName>
</protein>
<accession>A0A143PNY2</accession>
<feature type="compositionally biased region" description="Basic and acidic residues" evidence="1">
    <location>
        <begin position="23"/>
        <end position="33"/>
    </location>
</feature>
<sequence>MTKTAPGTRADGHGSLDEAPWELARRPKADGRSPKAVSEAVYA</sequence>
<keyword evidence="3" id="KW-1185">Reference proteome</keyword>
<evidence type="ECO:0000313" key="2">
    <source>
        <dbReference type="EMBL" id="AMY10151.1"/>
    </source>
</evidence>
<dbReference type="EMBL" id="CP015136">
    <property type="protein sequence ID" value="AMY10151.1"/>
    <property type="molecule type" value="Genomic_DNA"/>
</dbReference>
<dbReference type="Proteomes" id="UP000076079">
    <property type="component" value="Chromosome"/>
</dbReference>
<dbReference type="KEGG" id="abac:LuPra_03380"/>
<gene>
    <name evidence="2" type="ORF">LuPra_03380</name>
</gene>
<reference evidence="3" key="2">
    <citation type="submission" date="2016-04" db="EMBL/GenBank/DDBJ databases">
        <title>First Complete Genome Sequence of a Subdivision 6 Acidobacterium.</title>
        <authorList>
            <person name="Huang S."/>
            <person name="Vieira S."/>
            <person name="Bunk B."/>
            <person name="Riedel T."/>
            <person name="Sproeer C."/>
            <person name="Overmann J."/>
        </authorList>
    </citation>
    <scope>NUCLEOTIDE SEQUENCE [LARGE SCALE GENOMIC DNA]</scope>
    <source>
        <strain evidence="3">DSM 100886 HEG_-6_39</strain>
    </source>
</reference>
<proteinExistence type="predicted"/>
<feature type="region of interest" description="Disordered" evidence="1">
    <location>
        <begin position="1"/>
        <end position="43"/>
    </location>
</feature>
<reference evidence="2 3" key="1">
    <citation type="journal article" date="2016" name="Genome Announc.">
        <title>First Complete Genome Sequence of a Subdivision 6 Acidobacterium Strain.</title>
        <authorList>
            <person name="Huang S."/>
            <person name="Vieira S."/>
            <person name="Bunk B."/>
            <person name="Riedel T."/>
            <person name="Sproer C."/>
            <person name="Overmann J."/>
        </authorList>
    </citation>
    <scope>NUCLEOTIDE SEQUENCE [LARGE SCALE GENOMIC DNA]</scope>
    <source>
        <strain evidence="3">DSM 100886 HEG_-6_39</strain>
    </source>
</reference>
<dbReference type="RefSeq" id="WP_257724462.1">
    <property type="nucleotide sequence ID" value="NZ_CP015136.1"/>
</dbReference>
<dbReference type="AlphaFoldDB" id="A0A143PNY2"/>
<evidence type="ECO:0000313" key="3">
    <source>
        <dbReference type="Proteomes" id="UP000076079"/>
    </source>
</evidence>